<accession>A0A0B4XQC6</accession>
<name>A0A0B4XQC6_9GAMM</name>
<dbReference type="AlphaFoldDB" id="A0A0B4XQC6"/>
<evidence type="ECO:0000313" key="1">
    <source>
        <dbReference type="EMBL" id="AJD48955.1"/>
    </source>
</evidence>
<sequence length="76" mass="8182">MLECGTEPTHGKPDRLTVLQAKLPLVLAELTERVVLPDRLSDRVPVALSVQPRLQKPAVTVEVPVKVSVIGVTSSC</sequence>
<gene>
    <name evidence="1" type="ORF">S7S_12715</name>
</gene>
<dbReference type="Proteomes" id="UP000006764">
    <property type="component" value="Chromosome"/>
</dbReference>
<dbReference type="HOGENOM" id="CLU_2646455_0_0_6"/>
<organism evidence="1 2">
    <name type="scientific">Isoalcanivorax pacificus W11-5</name>
    <dbReference type="NCBI Taxonomy" id="391936"/>
    <lineage>
        <taxon>Bacteria</taxon>
        <taxon>Pseudomonadati</taxon>
        <taxon>Pseudomonadota</taxon>
        <taxon>Gammaproteobacteria</taxon>
        <taxon>Oceanospirillales</taxon>
        <taxon>Alcanivoracaceae</taxon>
        <taxon>Isoalcanivorax</taxon>
    </lineage>
</organism>
<reference evidence="1 2" key="1">
    <citation type="journal article" date="2012" name="J. Bacteriol.">
        <title>Genome sequence of an alkane-degrading bacterium, Alcanivorax pacificus type strain W11-5, isolated from deep sea sediment.</title>
        <authorList>
            <person name="Lai Q."/>
            <person name="Shao Z."/>
        </authorList>
    </citation>
    <scope>NUCLEOTIDE SEQUENCE [LARGE SCALE GENOMIC DNA]</scope>
    <source>
        <strain evidence="1 2">W11-5</strain>
    </source>
</reference>
<evidence type="ECO:0000313" key="2">
    <source>
        <dbReference type="Proteomes" id="UP000006764"/>
    </source>
</evidence>
<keyword evidence="2" id="KW-1185">Reference proteome</keyword>
<protein>
    <submittedName>
        <fullName evidence="1">Uncharacterized protein</fullName>
    </submittedName>
</protein>
<proteinExistence type="predicted"/>
<dbReference type="EMBL" id="CP004387">
    <property type="protein sequence ID" value="AJD48955.1"/>
    <property type="molecule type" value="Genomic_DNA"/>
</dbReference>
<dbReference type="KEGG" id="apac:S7S_12715"/>